<evidence type="ECO:0000313" key="3">
    <source>
        <dbReference type="Proteomes" id="UP001583280"/>
    </source>
</evidence>
<keyword evidence="3" id="KW-1185">Reference proteome</keyword>
<comment type="caution">
    <text evidence="2">The sequence shown here is derived from an EMBL/GenBank/DDBJ whole genome shotgun (WGS) entry which is preliminary data.</text>
</comment>
<gene>
    <name evidence="2" type="ORF">Cpir12675_002145</name>
</gene>
<protein>
    <submittedName>
        <fullName evidence="2">Uncharacterized protein</fullName>
    </submittedName>
</protein>
<organism evidence="2 3">
    <name type="scientific">Ceratocystis pirilliformis</name>
    <dbReference type="NCBI Taxonomy" id="259994"/>
    <lineage>
        <taxon>Eukaryota</taxon>
        <taxon>Fungi</taxon>
        <taxon>Dikarya</taxon>
        <taxon>Ascomycota</taxon>
        <taxon>Pezizomycotina</taxon>
        <taxon>Sordariomycetes</taxon>
        <taxon>Hypocreomycetidae</taxon>
        <taxon>Microascales</taxon>
        <taxon>Ceratocystidaceae</taxon>
        <taxon>Ceratocystis</taxon>
    </lineage>
</organism>
<accession>A0ABR3ZBX7</accession>
<evidence type="ECO:0000256" key="1">
    <source>
        <dbReference type="SAM" id="MobiDB-lite"/>
    </source>
</evidence>
<dbReference type="EMBL" id="JAWDJO010000039">
    <property type="protein sequence ID" value="KAL1897802.1"/>
    <property type="molecule type" value="Genomic_DNA"/>
</dbReference>
<sequence length="185" mass="20941">MSPSPATTRQGVQDSESATRNEDLTVNGAQLTNTTFVFAQNPPVPEYLLTTVTFAWKMALQASAPKFYSDDVSPCSIVASIAKTISDDALLTARKVSLMFRSLRYQPKTGIKPLIDQVEKIRHIQRDIVEKFPERQFIWAVYQLILEYHSCITLIPNLEDATEWEAFSSLLLAKQDFLQSQINLR</sequence>
<dbReference type="Proteomes" id="UP001583280">
    <property type="component" value="Unassembled WGS sequence"/>
</dbReference>
<name>A0ABR3ZBX7_9PEZI</name>
<proteinExistence type="predicted"/>
<reference evidence="2 3" key="1">
    <citation type="journal article" date="2024" name="IMA Fungus">
        <title>IMA Genome - F19 : A genome assembly and annotation guide to empower mycologists, including annotated draft genome sequences of Ceratocystis pirilliformis, Diaporthe australafricana, Fusarium ophioides, Paecilomyces lecythidis, and Sporothrix stenoceras.</title>
        <authorList>
            <person name="Aylward J."/>
            <person name="Wilson A.M."/>
            <person name="Visagie C.M."/>
            <person name="Spraker J."/>
            <person name="Barnes I."/>
            <person name="Buitendag C."/>
            <person name="Ceriani C."/>
            <person name="Del Mar Angel L."/>
            <person name="du Plessis D."/>
            <person name="Fuchs T."/>
            <person name="Gasser K."/>
            <person name="Kramer D."/>
            <person name="Li W."/>
            <person name="Munsamy K."/>
            <person name="Piso A."/>
            <person name="Price J.L."/>
            <person name="Sonnekus B."/>
            <person name="Thomas C."/>
            <person name="van der Nest A."/>
            <person name="van Dijk A."/>
            <person name="van Heerden A."/>
            <person name="van Vuuren N."/>
            <person name="Yilmaz N."/>
            <person name="Duong T.A."/>
            <person name="van der Merwe N.A."/>
            <person name="Wingfield M.J."/>
            <person name="Wingfield B.D."/>
        </authorList>
    </citation>
    <scope>NUCLEOTIDE SEQUENCE [LARGE SCALE GENOMIC DNA]</scope>
    <source>
        <strain evidence="2 3">CMW 12675</strain>
    </source>
</reference>
<feature type="region of interest" description="Disordered" evidence="1">
    <location>
        <begin position="1"/>
        <end position="22"/>
    </location>
</feature>
<evidence type="ECO:0000313" key="2">
    <source>
        <dbReference type="EMBL" id="KAL1897802.1"/>
    </source>
</evidence>
<feature type="compositionally biased region" description="Polar residues" evidence="1">
    <location>
        <begin position="1"/>
        <end position="16"/>
    </location>
</feature>